<dbReference type="GO" id="GO:0016251">
    <property type="term" value="F:RNA polymerase II general transcription initiation factor activity"/>
    <property type="evidence" value="ECO:0007669"/>
    <property type="project" value="InterPro"/>
</dbReference>
<keyword evidence="5" id="KW-0539">Nucleus</keyword>
<dbReference type="GO" id="GO:0000124">
    <property type="term" value="C:SAGA complex"/>
    <property type="evidence" value="ECO:0007669"/>
    <property type="project" value="InterPro"/>
</dbReference>
<evidence type="ECO:0000256" key="7">
    <source>
        <dbReference type="ARBA" id="ARBA00093655"/>
    </source>
</evidence>
<dbReference type="GO" id="GO:0006325">
    <property type="term" value="P:chromatin organization"/>
    <property type="evidence" value="ECO:0007669"/>
    <property type="project" value="UniProtKB-ARBA"/>
</dbReference>
<dbReference type="Gene3D" id="1.25.40.770">
    <property type="entry name" value="TAF6, C-terminal HEAT repeat domain"/>
    <property type="match status" value="1"/>
</dbReference>
<dbReference type="GO" id="GO:0003713">
    <property type="term" value="F:transcription coactivator activity"/>
    <property type="evidence" value="ECO:0007669"/>
    <property type="project" value="TreeGrafter"/>
</dbReference>
<dbReference type="PANTHER" id="PTHR10221">
    <property type="entry name" value="TRANSCRIPTION INITIATION FACTOR TFIID SUBUNIT 6"/>
    <property type="match status" value="1"/>
</dbReference>
<evidence type="ECO:0000256" key="5">
    <source>
        <dbReference type="ARBA" id="ARBA00023242"/>
    </source>
</evidence>
<sequence length="1023" mass="112656">MASSVPQGQAIRRRIIHAGMDFGTAYSSISYVIPDSDGHIDPGRCRLLFSNVYLSEGNMVQTRIPKGDFTEDDYDGGWIKLFKLSLLHSDDLPKGIRASRILDISNKEREALDLSATDATAIYFQGLLGQFLHTLSLMLGHQELAQHDVEITVTVPGIWPVDARRRLYQALQPAITAHANVRLARNFVPEGEATAIALLSEPSRTGNFWGQRFEKGDTVVICDCGGGTTDSVAYKVTSAQPLIVEEISPGRCIFAGGVLVDEAFLQLVKNKTKEATPMRTRNNLTDNDYQDFVDEIWERIKERHSVDAPRREVSLPRKFLGSRATRPKMTFSADDINSVFDPVVGKILNLLESEIANVGRATGNGPKHVVVAGGFGRSRYLQLKIAQKVESLSPSTLTNWYTDQDGWASVCRGAVLHAIQAHALSMEPGVQIDGRASGESYGVDHRTDGFMYWLIHQGDVLSTTGPNRRTLPPDALRRDTNGRLFVNMYRQTEPGARVELFDCIVLTAVGEPPSMAFDFRWVGGEMSFMLVVCSIHTSSISASSNFTFTQLPPTCASRCAMATDTPKLLWNPDNVKDVAESVGISSLNEEALKCLAQDVEYRIGQVIVESLRFMRAARRTTLTVNDISLALRALDVEPLYGYDSTRPLRYGEASLGPGQPLFYIEDEEVDFEKLINAPLPKVPRDMGFTAHWLAIEGVQPSIPQNPTTSESRSQELLPKGPGANPALSALAGNDNVSMKPSVKHIVSKELILYFDKIQAAVLDDNPDEEVVRLRQAALGSVRDDPGLHQLIPYFITFIMDRVTHHLDDTFTLKQMMELTNALIENKSLFLDPYASPLSAPALTCLMARKLGTDEGTDALKEQYDLRQLAASLVGRIARKYSASNTLLRPKLTRTCLKYFLDPTKPPAVLYGAIHGLLEAGGPEAIRVLVLRNLQTFDSGILQPLKEKAEGTMDYEMLVQGIVQAVASLADHVESDTNGVNGAANVETEISELKDFIGPIIGEKIASAGSRRLIRTILDARFLD</sequence>
<dbReference type="InterPro" id="IPR009072">
    <property type="entry name" value="Histone-fold"/>
</dbReference>
<evidence type="ECO:0000259" key="9">
    <source>
        <dbReference type="SMART" id="SM00803"/>
    </source>
</evidence>
<keyword evidence="3" id="KW-0805">Transcription regulation</keyword>
<dbReference type="PANTHER" id="PTHR10221:SF9">
    <property type="entry name" value="TRANSCRIPTION INITIATION FACTOR TFIID SUBUNIT 6"/>
    <property type="match status" value="1"/>
</dbReference>
<dbReference type="CDD" id="cd08050">
    <property type="entry name" value="TAF6C"/>
    <property type="match status" value="1"/>
</dbReference>
<dbReference type="InterPro" id="IPR043129">
    <property type="entry name" value="ATPase_NBD"/>
</dbReference>
<evidence type="ECO:0000256" key="4">
    <source>
        <dbReference type="ARBA" id="ARBA00023163"/>
    </source>
</evidence>
<accession>A0A9Q9RRD9</accession>
<dbReference type="Proteomes" id="UP000760494">
    <property type="component" value="Unassembled WGS sequence"/>
</dbReference>
<dbReference type="Gene3D" id="3.90.640.10">
    <property type="entry name" value="Actin, Chain A, domain 4"/>
    <property type="match status" value="1"/>
</dbReference>
<name>A0A9Q9RRD9_FUSFU</name>
<comment type="similarity">
    <text evidence="2">Belongs to the TAF6 family.</text>
</comment>
<dbReference type="Pfam" id="PF02969">
    <property type="entry name" value="TAF"/>
    <property type="match status" value="1"/>
</dbReference>
<dbReference type="GO" id="GO:0046695">
    <property type="term" value="C:SLIK (SAGA-like) complex"/>
    <property type="evidence" value="ECO:0007669"/>
    <property type="project" value="InterPro"/>
</dbReference>
<dbReference type="SMART" id="SM00803">
    <property type="entry name" value="TAF"/>
    <property type="match status" value="1"/>
</dbReference>
<dbReference type="InterPro" id="IPR004823">
    <property type="entry name" value="TAF_TATA-bd_Histone-like_dom"/>
</dbReference>
<dbReference type="AlphaFoldDB" id="A0A9Q9RRD9"/>
<reference evidence="10" key="1">
    <citation type="submission" date="2019-05" db="EMBL/GenBank/DDBJ databases">
        <authorList>
            <person name="Piombo E."/>
        </authorList>
    </citation>
    <scope>NUCLEOTIDE SEQUENCE</scope>
    <source>
        <strain evidence="10">C2S</strain>
    </source>
</reference>
<organism evidence="10 11">
    <name type="scientific">Fusarium fujikuroi</name>
    <name type="common">Bakanae and foot rot disease fungus</name>
    <name type="synonym">Gibberella fujikuroi</name>
    <dbReference type="NCBI Taxonomy" id="5127"/>
    <lineage>
        <taxon>Eukaryota</taxon>
        <taxon>Fungi</taxon>
        <taxon>Dikarya</taxon>
        <taxon>Ascomycota</taxon>
        <taxon>Pezizomycotina</taxon>
        <taxon>Sordariomycetes</taxon>
        <taxon>Hypocreomycetidae</taxon>
        <taxon>Hypocreales</taxon>
        <taxon>Nectriaceae</taxon>
        <taxon>Fusarium</taxon>
        <taxon>Fusarium fujikuroi species complex</taxon>
    </lineage>
</organism>
<feature type="domain" description="TATA box binding protein associated factor (TAF) histone-like fold" evidence="9">
    <location>
        <begin position="569"/>
        <end position="632"/>
    </location>
</feature>
<evidence type="ECO:0000256" key="6">
    <source>
        <dbReference type="ARBA" id="ARBA00076308"/>
    </source>
</evidence>
<dbReference type="SUPFAM" id="SSF47113">
    <property type="entry name" value="Histone-fold"/>
    <property type="match status" value="1"/>
</dbReference>
<evidence type="ECO:0000313" key="11">
    <source>
        <dbReference type="Proteomes" id="UP000760494"/>
    </source>
</evidence>
<dbReference type="GO" id="GO:0046982">
    <property type="term" value="F:protein heterodimerization activity"/>
    <property type="evidence" value="ECO:0007669"/>
    <property type="project" value="InterPro"/>
</dbReference>
<proteinExistence type="inferred from homology"/>
<dbReference type="FunFam" id="1.10.20.10:FF:000033">
    <property type="entry name" value="Transcription initiation factor TFIID complex subunit"/>
    <property type="match status" value="1"/>
</dbReference>
<dbReference type="SUPFAM" id="SSF53067">
    <property type="entry name" value="Actin-like ATPase domain"/>
    <property type="match status" value="1"/>
</dbReference>
<dbReference type="GO" id="GO:0051123">
    <property type="term" value="P:RNA polymerase II preinitiation complex assembly"/>
    <property type="evidence" value="ECO:0007669"/>
    <property type="project" value="TreeGrafter"/>
</dbReference>
<evidence type="ECO:0000256" key="1">
    <source>
        <dbReference type="ARBA" id="ARBA00004123"/>
    </source>
</evidence>
<dbReference type="GO" id="GO:0005669">
    <property type="term" value="C:transcription factor TFIID complex"/>
    <property type="evidence" value="ECO:0007669"/>
    <property type="project" value="InterPro"/>
</dbReference>
<keyword evidence="4" id="KW-0804">Transcription</keyword>
<feature type="region of interest" description="Disordered" evidence="8">
    <location>
        <begin position="699"/>
        <end position="724"/>
    </location>
</feature>
<dbReference type="CDD" id="cd10170">
    <property type="entry name" value="ASKHA_NBD_HSP70"/>
    <property type="match status" value="1"/>
</dbReference>
<protein>
    <recommendedName>
        <fullName evidence="6">TBP-associated factor 6</fullName>
    </recommendedName>
    <alternativeName>
        <fullName evidence="7">Transcription initiation factor TFIID subunit 6</fullName>
    </alternativeName>
</protein>
<dbReference type="InterPro" id="IPR011442">
    <property type="entry name" value="TAF6_C"/>
</dbReference>
<dbReference type="Gene3D" id="3.30.420.40">
    <property type="match status" value="2"/>
</dbReference>
<gene>
    <name evidence="10" type="ORF">C2S_1712</name>
</gene>
<dbReference type="EMBL" id="CABFJX010000374">
    <property type="protein sequence ID" value="VTT74480.1"/>
    <property type="molecule type" value="Genomic_DNA"/>
</dbReference>
<dbReference type="InterPro" id="IPR046344">
    <property type="entry name" value="TAF6_C_sf"/>
</dbReference>
<evidence type="ECO:0000313" key="10">
    <source>
        <dbReference type="EMBL" id="VTT74480.1"/>
    </source>
</evidence>
<evidence type="ECO:0000256" key="8">
    <source>
        <dbReference type="SAM" id="MobiDB-lite"/>
    </source>
</evidence>
<dbReference type="InterPro" id="IPR037796">
    <property type="entry name" value="TAF6"/>
</dbReference>
<comment type="subcellular location">
    <subcellularLocation>
        <location evidence="1">Nucleus</location>
    </subcellularLocation>
</comment>
<dbReference type="CDD" id="cd22931">
    <property type="entry name" value="HFD_TAF6"/>
    <property type="match status" value="1"/>
</dbReference>
<evidence type="ECO:0000256" key="2">
    <source>
        <dbReference type="ARBA" id="ARBA00007688"/>
    </source>
</evidence>
<dbReference type="Gene3D" id="1.10.20.10">
    <property type="entry name" value="Histone, subunit A"/>
    <property type="match status" value="1"/>
</dbReference>
<dbReference type="Pfam" id="PF07571">
    <property type="entry name" value="TAF6_C"/>
    <property type="match status" value="1"/>
</dbReference>
<feature type="compositionally biased region" description="Polar residues" evidence="8">
    <location>
        <begin position="701"/>
        <end position="711"/>
    </location>
</feature>
<comment type="caution">
    <text evidence="10">The sequence shown here is derived from an EMBL/GenBank/DDBJ whole genome shotgun (WGS) entry which is preliminary data.</text>
</comment>
<evidence type="ECO:0000256" key="3">
    <source>
        <dbReference type="ARBA" id="ARBA00023015"/>
    </source>
</evidence>